<feature type="transmembrane region" description="Helical" evidence="8">
    <location>
        <begin position="257"/>
        <end position="277"/>
    </location>
</feature>
<feature type="transmembrane region" description="Helical" evidence="8">
    <location>
        <begin position="423"/>
        <end position="445"/>
    </location>
</feature>
<evidence type="ECO:0000256" key="8">
    <source>
        <dbReference type="SAM" id="Phobius"/>
    </source>
</evidence>
<evidence type="ECO:0000313" key="10">
    <source>
        <dbReference type="EMBL" id="CAH1104069.1"/>
    </source>
</evidence>
<keyword evidence="7 8" id="KW-0472">Membrane</keyword>
<feature type="transmembrane region" description="Helical" evidence="8">
    <location>
        <begin position="21"/>
        <end position="41"/>
    </location>
</feature>
<keyword evidence="6 8" id="KW-1133">Transmembrane helix</keyword>
<feature type="transmembrane region" description="Helical" evidence="8">
    <location>
        <begin position="61"/>
        <end position="81"/>
    </location>
</feature>
<dbReference type="InterPro" id="IPR020846">
    <property type="entry name" value="MFS_dom"/>
</dbReference>
<evidence type="ECO:0000313" key="11">
    <source>
        <dbReference type="Proteomes" id="UP001153636"/>
    </source>
</evidence>
<dbReference type="GO" id="GO:0022857">
    <property type="term" value="F:transmembrane transporter activity"/>
    <property type="evidence" value="ECO:0007669"/>
    <property type="project" value="InterPro"/>
</dbReference>
<feature type="transmembrane region" description="Helical" evidence="8">
    <location>
        <begin position="365"/>
        <end position="383"/>
    </location>
</feature>
<dbReference type="OrthoDB" id="6133115at2759"/>
<organism evidence="10 11">
    <name type="scientific">Psylliodes chrysocephalus</name>
    <dbReference type="NCBI Taxonomy" id="3402493"/>
    <lineage>
        <taxon>Eukaryota</taxon>
        <taxon>Metazoa</taxon>
        <taxon>Ecdysozoa</taxon>
        <taxon>Arthropoda</taxon>
        <taxon>Hexapoda</taxon>
        <taxon>Insecta</taxon>
        <taxon>Pterygota</taxon>
        <taxon>Neoptera</taxon>
        <taxon>Endopterygota</taxon>
        <taxon>Coleoptera</taxon>
        <taxon>Polyphaga</taxon>
        <taxon>Cucujiformia</taxon>
        <taxon>Chrysomeloidea</taxon>
        <taxon>Chrysomelidae</taxon>
        <taxon>Galerucinae</taxon>
        <taxon>Alticini</taxon>
        <taxon>Psylliodes</taxon>
    </lineage>
</organism>
<feature type="domain" description="Major facilitator superfamily (MFS) profile" evidence="9">
    <location>
        <begin position="19"/>
        <end position="449"/>
    </location>
</feature>
<feature type="transmembrane region" description="Helical" evidence="8">
    <location>
        <begin position="177"/>
        <end position="195"/>
    </location>
</feature>
<feature type="transmembrane region" description="Helical" evidence="8">
    <location>
        <begin position="93"/>
        <end position="110"/>
    </location>
</feature>
<keyword evidence="11" id="KW-1185">Reference proteome</keyword>
<keyword evidence="5 8" id="KW-0812">Transmembrane</keyword>
<evidence type="ECO:0000256" key="2">
    <source>
        <dbReference type="ARBA" id="ARBA00022448"/>
    </source>
</evidence>
<reference evidence="10" key="1">
    <citation type="submission" date="2022-01" db="EMBL/GenBank/DDBJ databases">
        <authorList>
            <person name="King R."/>
        </authorList>
    </citation>
    <scope>NUCLEOTIDE SEQUENCE</scope>
</reference>
<sequence>MVVKANFSTSKGESEKNWAQVLAVFISGLAGISNGLLFSWPSPYLVKITQDKVNYDITEEAGSYFNIIHPLSLICACPFFAKLIDIIGRKRTMLLIVIPQIASWLLSGFAKSVYVFYAARVCAGLADGCIFAVLPAYIGEVANPSVRGKWGNIIPTSMYLGEFLITIIGSYFDVKTASFICLPLPILFLILFSLMPESPYYYIIKGREENAKQSLRFLKRINNIDDIYQQLKCDVERQIAESGTWCDLFKIKSNRKALVAGLFLRFTQQLSGFSVFLTFTQLIFQKSGGNISHETSSIVYLGFCIALNLIAMIFIVPRFNRLTCFVSSTALCGITMLILAIYLYVDECLHVDVSSFNWIPLTMMVLYQIFASYGIAVIPTLMLSELYSASVKSKAMTLLSMSFGAGIFIASSLFYQLNINFGFYSPFFFFFACCGVSTAASYYIIPETRGKTLEEIQVMLKAI</sequence>
<accession>A0A9P0CKX2</accession>
<evidence type="ECO:0000256" key="6">
    <source>
        <dbReference type="ARBA" id="ARBA00022989"/>
    </source>
</evidence>
<dbReference type="GO" id="GO:0005886">
    <property type="term" value="C:plasma membrane"/>
    <property type="evidence" value="ECO:0007669"/>
    <property type="project" value="UniProtKB-SubCell"/>
</dbReference>
<dbReference type="PROSITE" id="PS50850">
    <property type="entry name" value="MFS"/>
    <property type="match status" value="1"/>
</dbReference>
<feature type="transmembrane region" description="Helical" evidence="8">
    <location>
        <begin position="323"/>
        <end position="345"/>
    </location>
</feature>
<dbReference type="SUPFAM" id="SSF103473">
    <property type="entry name" value="MFS general substrate transporter"/>
    <property type="match status" value="1"/>
</dbReference>
<evidence type="ECO:0000256" key="7">
    <source>
        <dbReference type="ARBA" id="ARBA00023136"/>
    </source>
</evidence>
<keyword evidence="2" id="KW-0813">Transport</keyword>
<feature type="transmembrane region" description="Helical" evidence="8">
    <location>
        <begin position="395"/>
        <end position="417"/>
    </location>
</feature>
<proteinExistence type="predicted"/>
<dbReference type="Proteomes" id="UP001153636">
    <property type="component" value="Chromosome 16"/>
</dbReference>
<evidence type="ECO:0000259" key="9">
    <source>
        <dbReference type="PROSITE" id="PS50850"/>
    </source>
</evidence>
<evidence type="ECO:0000256" key="5">
    <source>
        <dbReference type="ARBA" id="ARBA00022692"/>
    </source>
</evidence>
<evidence type="ECO:0000256" key="4">
    <source>
        <dbReference type="ARBA" id="ARBA00022597"/>
    </source>
</evidence>
<dbReference type="AlphaFoldDB" id="A0A9P0CKX2"/>
<keyword evidence="3" id="KW-1003">Cell membrane</keyword>
<dbReference type="Gene3D" id="1.20.1250.20">
    <property type="entry name" value="MFS general substrate transporter like domains"/>
    <property type="match status" value="1"/>
</dbReference>
<dbReference type="Pfam" id="PF00083">
    <property type="entry name" value="Sugar_tr"/>
    <property type="match status" value="1"/>
</dbReference>
<dbReference type="InterPro" id="IPR050549">
    <property type="entry name" value="MFS_Trehalose_Transporter"/>
</dbReference>
<protein>
    <recommendedName>
        <fullName evidence="9">Major facilitator superfamily (MFS) profile domain-containing protein</fullName>
    </recommendedName>
</protein>
<dbReference type="EMBL" id="OV651828">
    <property type="protein sequence ID" value="CAH1104069.1"/>
    <property type="molecule type" value="Genomic_DNA"/>
</dbReference>
<dbReference type="PANTHER" id="PTHR48021">
    <property type="match status" value="1"/>
</dbReference>
<feature type="transmembrane region" description="Helical" evidence="8">
    <location>
        <begin position="150"/>
        <end position="171"/>
    </location>
</feature>
<gene>
    <name evidence="10" type="ORF">PSYICH_LOCUS5073</name>
</gene>
<evidence type="ECO:0000256" key="1">
    <source>
        <dbReference type="ARBA" id="ARBA00004651"/>
    </source>
</evidence>
<dbReference type="InterPro" id="IPR005828">
    <property type="entry name" value="MFS_sugar_transport-like"/>
</dbReference>
<comment type="subcellular location">
    <subcellularLocation>
        <location evidence="1">Cell membrane</location>
        <topology evidence="1">Multi-pass membrane protein</topology>
    </subcellularLocation>
</comment>
<dbReference type="PANTHER" id="PTHR48021:SF46">
    <property type="entry name" value="MAJOR FACILITATOR SUPERFAMILY (MFS) PROFILE DOMAIN-CONTAINING PROTEIN"/>
    <property type="match status" value="1"/>
</dbReference>
<feature type="transmembrane region" description="Helical" evidence="8">
    <location>
        <begin position="116"/>
        <end position="138"/>
    </location>
</feature>
<feature type="transmembrane region" description="Helical" evidence="8">
    <location>
        <begin position="297"/>
        <end position="316"/>
    </location>
</feature>
<dbReference type="FunFam" id="1.20.1250.20:FF:000218">
    <property type="entry name" value="facilitated trehalose transporter Tret1"/>
    <property type="match status" value="1"/>
</dbReference>
<dbReference type="InterPro" id="IPR036259">
    <property type="entry name" value="MFS_trans_sf"/>
</dbReference>
<name>A0A9P0CKX2_9CUCU</name>
<keyword evidence="4" id="KW-0762">Sugar transport</keyword>
<evidence type="ECO:0000256" key="3">
    <source>
        <dbReference type="ARBA" id="ARBA00022475"/>
    </source>
</evidence>